<accession>K1P7W2</accession>
<dbReference type="FunFam" id="2.60.40.60:FF:000020">
    <property type="entry name" value="Dachsous cadherin-related 1b"/>
    <property type="match status" value="1"/>
</dbReference>
<keyword evidence="4" id="KW-0677">Repeat</keyword>
<feature type="domain" description="Cadherin" evidence="8">
    <location>
        <begin position="587"/>
        <end position="689"/>
    </location>
</feature>
<feature type="domain" description="Cadherin" evidence="8">
    <location>
        <begin position="481"/>
        <end position="586"/>
    </location>
</feature>
<dbReference type="EMBL" id="JH818036">
    <property type="protein sequence ID" value="EKC19797.1"/>
    <property type="molecule type" value="Genomic_DNA"/>
</dbReference>
<sequence>MVLILLVVLKSHAVKSQEPCTRSSGFTDPNIAGAVYESSVLQFDPNSPLYRTDTTIEGINGGTDVNSGVTLTIARTQATPSSVNLNDLIELVTETVSGSPFGRRTYIRLKKEIDRDGTSFTAVDDLDTIEFEISCVSLKSPTETKYFLVQLEIRDINDNTPIFVNAPYTASVDESAPVGTTVYSGISTTDLDAGPNKEIEFAIVAGDGSINDGSTRFLLPITSRGEIVVRQPLDFESVQSYTLTISATISGEFGTYSYTVSGTSLFRVNREGYVEAAASINYETNPVVTFTVTGTEVGTQNPRSGSVQVTVNVRDLNDNAPMFEAPRYTDTIVEGDYTTSNQVLLDVKATDDDSGAFGDIAYTIQSVSNNGTSKFTIQPSSQQGQATISCVGTVAEGGIYVIMVQATDQGQPIAERRSTSVPVEVTVTPLGTRPPVIDAAVFTISVSEAVPIGSFLWTVPTAQTTLTIIVQDVNDNNPVFIPTSYTFSVFEGRTNEPVGTVTATDSDTGANALVNYQISSYSSTDSANLFFITSTGAITTVTALDYEVKQRHVILVLGTDGGVSSRTGTATVTINVQDVQDVIPLFTETNIERSIPERQPTGTSVAQVLAIDQDTVDSITYKFSTGDFSVFNINSNSGVITNNQLLQYETKSRYVFTVTTAEGESSNALSATATVTINIQDINNYPPVIQAVPSNLQFLENIPVGTELLSSITVTDADAPIVVNVQDGGVPPLSFSSTVTMTVIRNTAPFFPAPKTTTITIPDTKQSGSEVTTYTATDNDGRPEFNQVTYSMVTDATAASLFRLEPTSGRITLISSLTADDAPQYLLTITATDNGGLSDTGTVTVSATDNDDGYDGNILFDIQSVSNNGNAKFKLEQDRLNTNANIFCSGTLNRGETYVIMVRASDQALQMDRRRSSSVPVEVRVVP</sequence>
<dbReference type="PROSITE" id="PS00232">
    <property type="entry name" value="CADHERIN_1"/>
    <property type="match status" value="3"/>
</dbReference>
<dbReference type="GO" id="GO:0005886">
    <property type="term" value="C:plasma membrane"/>
    <property type="evidence" value="ECO:0007669"/>
    <property type="project" value="UniProtKB-SubCell"/>
</dbReference>
<dbReference type="Pfam" id="PF00028">
    <property type="entry name" value="Cadherin"/>
    <property type="match status" value="4"/>
</dbReference>
<dbReference type="GO" id="GO:0007156">
    <property type="term" value="P:homophilic cell adhesion via plasma membrane adhesion molecules"/>
    <property type="evidence" value="ECO:0007669"/>
    <property type="project" value="InterPro"/>
</dbReference>
<dbReference type="GO" id="GO:0005509">
    <property type="term" value="F:calcium ion binding"/>
    <property type="evidence" value="ECO:0007669"/>
    <property type="project" value="UniProtKB-UniRule"/>
</dbReference>
<keyword evidence="3" id="KW-0732">Signal</keyword>
<evidence type="ECO:0000256" key="3">
    <source>
        <dbReference type="ARBA" id="ARBA00022729"/>
    </source>
</evidence>
<keyword evidence="6" id="KW-1133">Transmembrane helix</keyword>
<dbReference type="AlphaFoldDB" id="K1P7W2"/>
<protein>
    <submittedName>
        <fullName evidence="9">Protocadherin-like wing polarity protein stan</fullName>
    </submittedName>
</protein>
<keyword evidence="7" id="KW-0472">Membrane</keyword>
<dbReference type="PANTHER" id="PTHR24026:SF126">
    <property type="entry name" value="PROTOCADHERIN FAT 4"/>
    <property type="match status" value="1"/>
</dbReference>
<feature type="domain" description="Cadherin" evidence="8">
    <location>
        <begin position="324"/>
        <end position="480"/>
    </location>
</feature>
<dbReference type="PRINTS" id="PR00205">
    <property type="entry name" value="CADHERIN"/>
</dbReference>
<dbReference type="InterPro" id="IPR015919">
    <property type="entry name" value="Cadherin-like_sf"/>
</dbReference>
<keyword evidence="2" id="KW-0812">Transmembrane</keyword>
<name>K1P7W2_MAGGI</name>
<evidence type="ECO:0000256" key="7">
    <source>
        <dbReference type="ARBA" id="ARBA00023136"/>
    </source>
</evidence>
<dbReference type="InterPro" id="IPR020894">
    <property type="entry name" value="Cadherin_CS"/>
</dbReference>
<evidence type="ECO:0000256" key="4">
    <source>
        <dbReference type="ARBA" id="ARBA00022737"/>
    </source>
</evidence>
<organism evidence="9">
    <name type="scientific">Magallana gigas</name>
    <name type="common">Pacific oyster</name>
    <name type="synonym">Crassostrea gigas</name>
    <dbReference type="NCBI Taxonomy" id="29159"/>
    <lineage>
        <taxon>Eukaryota</taxon>
        <taxon>Metazoa</taxon>
        <taxon>Spiralia</taxon>
        <taxon>Lophotrochozoa</taxon>
        <taxon>Mollusca</taxon>
        <taxon>Bivalvia</taxon>
        <taxon>Autobranchia</taxon>
        <taxon>Pteriomorphia</taxon>
        <taxon>Ostreida</taxon>
        <taxon>Ostreoidea</taxon>
        <taxon>Ostreidae</taxon>
        <taxon>Magallana</taxon>
    </lineage>
</organism>
<dbReference type="SUPFAM" id="SSF49313">
    <property type="entry name" value="Cadherin-like"/>
    <property type="match status" value="6"/>
</dbReference>
<dbReference type="HOGENOM" id="CLU_315292_0_0_1"/>
<feature type="domain" description="Cadherin" evidence="8">
    <location>
        <begin position="164"/>
        <end position="323"/>
    </location>
</feature>
<feature type="domain" description="Cadherin" evidence="8">
    <location>
        <begin position="753"/>
        <end position="860"/>
    </location>
</feature>
<gene>
    <name evidence="9" type="ORF">CGI_10007608</name>
</gene>
<proteinExistence type="predicted"/>
<evidence type="ECO:0000313" key="9">
    <source>
        <dbReference type="EMBL" id="EKC19797.1"/>
    </source>
</evidence>
<dbReference type="SMART" id="SM00112">
    <property type="entry name" value="CA"/>
    <property type="match status" value="5"/>
</dbReference>
<reference evidence="9" key="1">
    <citation type="journal article" date="2012" name="Nature">
        <title>The oyster genome reveals stress adaptation and complexity of shell formation.</title>
        <authorList>
            <person name="Zhang G."/>
            <person name="Fang X."/>
            <person name="Guo X."/>
            <person name="Li L."/>
            <person name="Luo R."/>
            <person name="Xu F."/>
            <person name="Yang P."/>
            <person name="Zhang L."/>
            <person name="Wang X."/>
            <person name="Qi H."/>
            <person name="Xiong Z."/>
            <person name="Que H."/>
            <person name="Xie Y."/>
            <person name="Holland P.W."/>
            <person name="Paps J."/>
            <person name="Zhu Y."/>
            <person name="Wu F."/>
            <person name="Chen Y."/>
            <person name="Wang J."/>
            <person name="Peng C."/>
            <person name="Meng J."/>
            <person name="Yang L."/>
            <person name="Liu J."/>
            <person name="Wen B."/>
            <person name="Zhang N."/>
            <person name="Huang Z."/>
            <person name="Zhu Q."/>
            <person name="Feng Y."/>
            <person name="Mount A."/>
            <person name="Hedgecock D."/>
            <person name="Xu Z."/>
            <person name="Liu Y."/>
            <person name="Domazet-Loso T."/>
            <person name="Du Y."/>
            <person name="Sun X."/>
            <person name="Zhang S."/>
            <person name="Liu B."/>
            <person name="Cheng P."/>
            <person name="Jiang X."/>
            <person name="Li J."/>
            <person name="Fan D."/>
            <person name="Wang W."/>
            <person name="Fu W."/>
            <person name="Wang T."/>
            <person name="Wang B."/>
            <person name="Zhang J."/>
            <person name="Peng Z."/>
            <person name="Li Y."/>
            <person name="Li N."/>
            <person name="Wang J."/>
            <person name="Chen M."/>
            <person name="He Y."/>
            <person name="Tan F."/>
            <person name="Song X."/>
            <person name="Zheng Q."/>
            <person name="Huang R."/>
            <person name="Yang H."/>
            <person name="Du X."/>
            <person name="Chen L."/>
            <person name="Yang M."/>
            <person name="Gaffney P.M."/>
            <person name="Wang S."/>
            <person name="Luo L."/>
            <person name="She Z."/>
            <person name="Ming Y."/>
            <person name="Huang W."/>
            <person name="Zhang S."/>
            <person name="Huang B."/>
            <person name="Zhang Y."/>
            <person name="Qu T."/>
            <person name="Ni P."/>
            <person name="Miao G."/>
            <person name="Wang J."/>
            <person name="Wang Q."/>
            <person name="Steinberg C.E."/>
            <person name="Wang H."/>
            <person name="Li N."/>
            <person name="Qian L."/>
            <person name="Zhang G."/>
            <person name="Li Y."/>
            <person name="Yang H."/>
            <person name="Liu X."/>
            <person name="Wang J."/>
            <person name="Yin Y."/>
            <person name="Wang J."/>
        </authorList>
    </citation>
    <scope>NUCLEOTIDE SEQUENCE [LARGE SCALE GENOMIC DNA]</scope>
    <source>
        <strain evidence="9">05x7-T-G4-1.051#20</strain>
    </source>
</reference>
<evidence type="ECO:0000256" key="1">
    <source>
        <dbReference type="ARBA" id="ARBA00004167"/>
    </source>
</evidence>
<dbReference type="InterPro" id="IPR002126">
    <property type="entry name" value="Cadherin-like_dom"/>
</dbReference>
<comment type="subcellular location">
    <subcellularLocation>
        <location evidence="1">Membrane</location>
        <topology evidence="1">Single-pass membrane protein</topology>
    </subcellularLocation>
</comment>
<dbReference type="FunFam" id="2.60.40.60:FF:000033">
    <property type="entry name" value="FAT atypical cadherin 1"/>
    <property type="match status" value="1"/>
</dbReference>
<dbReference type="CDD" id="cd11304">
    <property type="entry name" value="Cadherin_repeat"/>
    <property type="match status" value="6"/>
</dbReference>
<feature type="domain" description="Cadherin" evidence="8">
    <location>
        <begin position="64"/>
        <end position="163"/>
    </location>
</feature>
<evidence type="ECO:0000259" key="8">
    <source>
        <dbReference type="PROSITE" id="PS50268"/>
    </source>
</evidence>
<dbReference type="PROSITE" id="PS50268">
    <property type="entry name" value="CADHERIN_2"/>
    <property type="match status" value="6"/>
</dbReference>
<evidence type="ECO:0000256" key="6">
    <source>
        <dbReference type="ARBA" id="ARBA00022989"/>
    </source>
</evidence>
<dbReference type="InParanoid" id="K1P7W2"/>
<evidence type="ECO:0000256" key="2">
    <source>
        <dbReference type="ARBA" id="ARBA00022692"/>
    </source>
</evidence>
<keyword evidence="5" id="KW-0106">Calcium</keyword>
<dbReference type="Gene3D" id="2.60.40.60">
    <property type="entry name" value="Cadherins"/>
    <property type="match status" value="7"/>
</dbReference>
<evidence type="ECO:0000256" key="5">
    <source>
        <dbReference type="ARBA" id="ARBA00022837"/>
    </source>
</evidence>
<dbReference type="PANTHER" id="PTHR24026">
    <property type="entry name" value="FAT ATYPICAL CADHERIN-RELATED"/>
    <property type="match status" value="1"/>
</dbReference>